<dbReference type="HAMAP" id="MF_00109">
    <property type="entry name" value="Shikimate_kinase"/>
    <property type="match status" value="1"/>
</dbReference>
<dbReference type="GO" id="GO:0009423">
    <property type="term" value="P:chorismate biosynthetic process"/>
    <property type="evidence" value="ECO:0007669"/>
    <property type="project" value="UniProtKB-UniRule"/>
</dbReference>
<evidence type="ECO:0000256" key="4">
    <source>
        <dbReference type="ARBA" id="ARBA00022777"/>
    </source>
</evidence>
<evidence type="ECO:0000256" key="5">
    <source>
        <dbReference type="ARBA" id="ARBA00022840"/>
    </source>
</evidence>
<accession>A0A1T5CSZ1</accession>
<sequence length="170" mass="19135">MKVFLIGFMGSGKTTIGKKLANYLKYEFIDLDKFIEARAGMTIVDYFAAHGEEEFRKMERDVLQTTHYPDNVIIATGGGTPTYDDNMEWMNENGKVAYLSLPPKALASRLEHSTTDRPLIRGLKGEALVDFIAAKLKEREPFYNQSKCVISASDLTAERLAFYLNLSYSG</sequence>
<keyword evidence="9" id="KW-1185">Reference proteome</keyword>
<evidence type="ECO:0000256" key="6">
    <source>
        <dbReference type="ARBA" id="ARBA00023141"/>
    </source>
</evidence>
<dbReference type="GO" id="GO:0008652">
    <property type="term" value="P:amino acid biosynthetic process"/>
    <property type="evidence" value="ECO:0007669"/>
    <property type="project" value="UniProtKB-KW"/>
</dbReference>
<dbReference type="InterPro" id="IPR027417">
    <property type="entry name" value="P-loop_NTPase"/>
</dbReference>
<reference evidence="9" key="1">
    <citation type="submission" date="2017-02" db="EMBL/GenBank/DDBJ databases">
        <authorList>
            <person name="Varghese N."/>
            <person name="Submissions S."/>
        </authorList>
    </citation>
    <scope>NUCLEOTIDE SEQUENCE [LARGE SCALE GENOMIC DNA]</scope>
    <source>
        <strain evidence="9">DSM 22385</strain>
    </source>
</reference>
<dbReference type="InterPro" id="IPR031322">
    <property type="entry name" value="Shikimate/glucono_kinase"/>
</dbReference>
<name>A0A1T5CSZ1_9SPHI</name>
<dbReference type="EC" id="2.7.1.71" evidence="7"/>
<dbReference type="GO" id="GO:0004765">
    <property type="term" value="F:shikimate kinase activity"/>
    <property type="evidence" value="ECO:0007669"/>
    <property type="project" value="UniProtKB-UniRule"/>
</dbReference>
<dbReference type="GO" id="GO:0005829">
    <property type="term" value="C:cytosol"/>
    <property type="evidence" value="ECO:0007669"/>
    <property type="project" value="TreeGrafter"/>
</dbReference>
<dbReference type="Pfam" id="PF01202">
    <property type="entry name" value="SKI"/>
    <property type="match status" value="1"/>
</dbReference>
<comment type="pathway">
    <text evidence="7">Metabolic intermediate biosynthesis; chorismate biosynthesis; chorismate from D-erythrose 4-phosphate and phosphoenolpyruvate: step 5/7.</text>
</comment>
<dbReference type="PANTHER" id="PTHR21087">
    <property type="entry name" value="SHIKIMATE KINASE"/>
    <property type="match status" value="1"/>
</dbReference>
<dbReference type="EMBL" id="FUYR01000002">
    <property type="protein sequence ID" value="SKB62595.1"/>
    <property type="molecule type" value="Genomic_DNA"/>
</dbReference>
<dbReference type="GO" id="GO:0005524">
    <property type="term" value="F:ATP binding"/>
    <property type="evidence" value="ECO:0007669"/>
    <property type="project" value="UniProtKB-UniRule"/>
</dbReference>
<keyword evidence="4 7" id="KW-0418">Kinase</keyword>
<evidence type="ECO:0000256" key="2">
    <source>
        <dbReference type="ARBA" id="ARBA00022679"/>
    </source>
</evidence>
<feature type="binding site" evidence="7">
    <location>
        <position position="117"/>
    </location>
    <ligand>
        <name>ATP</name>
        <dbReference type="ChEBI" id="CHEBI:30616"/>
    </ligand>
</feature>
<dbReference type="AlphaFoldDB" id="A0A1T5CSZ1"/>
<keyword evidence="2 7" id="KW-0808">Transferase</keyword>
<evidence type="ECO:0000256" key="1">
    <source>
        <dbReference type="ARBA" id="ARBA00022605"/>
    </source>
</evidence>
<comment type="similarity">
    <text evidence="7">Belongs to the shikimate kinase family.</text>
</comment>
<feature type="binding site" evidence="7">
    <location>
        <position position="78"/>
    </location>
    <ligand>
        <name>substrate</name>
    </ligand>
</feature>
<keyword evidence="5 7" id="KW-0067">ATP-binding</keyword>
<feature type="binding site" evidence="7">
    <location>
        <position position="14"/>
    </location>
    <ligand>
        <name>Mg(2+)</name>
        <dbReference type="ChEBI" id="CHEBI:18420"/>
    </ligand>
</feature>
<comment type="function">
    <text evidence="7">Catalyzes the specific phosphorylation of the 3-hydroxyl group of shikimic acid using ATP as a cosubstrate.</text>
</comment>
<evidence type="ECO:0000313" key="8">
    <source>
        <dbReference type="EMBL" id="SKB62595.1"/>
    </source>
</evidence>
<organism evidence="8 9">
    <name type="scientific">Daejeonella lutea</name>
    <dbReference type="NCBI Taxonomy" id="572036"/>
    <lineage>
        <taxon>Bacteria</taxon>
        <taxon>Pseudomonadati</taxon>
        <taxon>Bacteroidota</taxon>
        <taxon>Sphingobacteriia</taxon>
        <taxon>Sphingobacteriales</taxon>
        <taxon>Sphingobacteriaceae</taxon>
        <taxon>Daejeonella</taxon>
    </lineage>
</organism>
<comment type="catalytic activity">
    <reaction evidence="7">
        <text>shikimate + ATP = 3-phosphoshikimate + ADP + H(+)</text>
        <dbReference type="Rhea" id="RHEA:13121"/>
        <dbReference type="ChEBI" id="CHEBI:15378"/>
        <dbReference type="ChEBI" id="CHEBI:30616"/>
        <dbReference type="ChEBI" id="CHEBI:36208"/>
        <dbReference type="ChEBI" id="CHEBI:145989"/>
        <dbReference type="ChEBI" id="CHEBI:456216"/>
        <dbReference type="EC" id="2.7.1.71"/>
    </reaction>
</comment>
<keyword evidence="7" id="KW-0479">Metal-binding</keyword>
<keyword evidence="1 7" id="KW-0028">Amino-acid biosynthesis</keyword>
<evidence type="ECO:0000256" key="3">
    <source>
        <dbReference type="ARBA" id="ARBA00022741"/>
    </source>
</evidence>
<dbReference type="OrthoDB" id="9800332at2"/>
<protein>
    <recommendedName>
        <fullName evidence="7">Shikimate kinase</fullName>
        <shortName evidence="7">SK</shortName>
        <ecNumber evidence="7">2.7.1.71</ecNumber>
    </recommendedName>
</protein>
<proteinExistence type="inferred from homology"/>
<dbReference type="STRING" id="572036.SAMN05661099_1844"/>
<keyword evidence="6 7" id="KW-0057">Aromatic amino acid biosynthesis</keyword>
<dbReference type="Gene3D" id="3.40.50.300">
    <property type="entry name" value="P-loop containing nucleotide triphosphate hydrolases"/>
    <property type="match status" value="1"/>
</dbReference>
<evidence type="ECO:0000313" key="9">
    <source>
        <dbReference type="Proteomes" id="UP000189981"/>
    </source>
</evidence>
<dbReference type="PRINTS" id="PR01100">
    <property type="entry name" value="SHIKIMTKNASE"/>
</dbReference>
<comment type="subunit">
    <text evidence="7">Monomer.</text>
</comment>
<comment type="cofactor">
    <cofactor evidence="7">
        <name>Mg(2+)</name>
        <dbReference type="ChEBI" id="CHEBI:18420"/>
    </cofactor>
    <text evidence="7">Binds 1 Mg(2+) ion per subunit.</text>
</comment>
<dbReference type="GO" id="GO:0009073">
    <property type="term" value="P:aromatic amino acid family biosynthetic process"/>
    <property type="evidence" value="ECO:0007669"/>
    <property type="project" value="UniProtKB-KW"/>
</dbReference>
<dbReference type="PANTHER" id="PTHR21087:SF16">
    <property type="entry name" value="SHIKIMATE KINASE 1, CHLOROPLASTIC"/>
    <property type="match status" value="1"/>
</dbReference>
<gene>
    <name evidence="7" type="primary">aroK</name>
    <name evidence="8" type="ORF">SAMN05661099_1844</name>
</gene>
<feature type="binding site" evidence="7">
    <location>
        <begin position="10"/>
        <end position="15"/>
    </location>
    <ligand>
        <name>ATP</name>
        <dbReference type="ChEBI" id="CHEBI:30616"/>
    </ligand>
</feature>
<dbReference type="CDD" id="cd00464">
    <property type="entry name" value="SK"/>
    <property type="match status" value="1"/>
</dbReference>
<evidence type="ECO:0000256" key="7">
    <source>
        <dbReference type="HAMAP-Rule" id="MF_00109"/>
    </source>
</evidence>
<dbReference type="UniPathway" id="UPA00053">
    <property type="reaction ID" value="UER00088"/>
</dbReference>
<comment type="subcellular location">
    <subcellularLocation>
        <location evidence="7">Cytoplasm</location>
    </subcellularLocation>
</comment>
<feature type="binding site" evidence="7">
    <location>
        <position position="139"/>
    </location>
    <ligand>
        <name>substrate</name>
    </ligand>
</feature>
<dbReference type="RefSeq" id="WP_079702402.1">
    <property type="nucleotide sequence ID" value="NZ_FUYR01000002.1"/>
</dbReference>
<dbReference type="GO" id="GO:0000287">
    <property type="term" value="F:magnesium ion binding"/>
    <property type="evidence" value="ECO:0007669"/>
    <property type="project" value="UniProtKB-UniRule"/>
</dbReference>
<dbReference type="SUPFAM" id="SSF52540">
    <property type="entry name" value="P-loop containing nucleoside triphosphate hydrolases"/>
    <property type="match status" value="1"/>
</dbReference>
<keyword evidence="3 7" id="KW-0547">Nucleotide-binding</keyword>
<dbReference type="InterPro" id="IPR000623">
    <property type="entry name" value="Shikimate_kinase/TSH1"/>
</dbReference>
<feature type="binding site" evidence="7">
    <location>
        <position position="56"/>
    </location>
    <ligand>
        <name>substrate</name>
    </ligand>
</feature>
<dbReference type="Proteomes" id="UP000189981">
    <property type="component" value="Unassembled WGS sequence"/>
</dbReference>
<feature type="binding site" evidence="7">
    <location>
        <position position="32"/>
    </location>
    <ligand>
        <name>substrate</name>
    </ligand>
</feature>
<comment type="caution">
    <text evidence="7">Lacks conserved residue(s) required for the propagation of feature annotation.</text>
</comment>
<keyword evidence="7" id="KW-0460">Magnesium</keyword>
<keyword evidence="7" id="KW-0963">Cytoplasm</keyword>